<evidence type="ECO:0000256" key="2">
    <source>
        <dbReference type="SAM" id="Phobius"/>
    </source>
</evidence>
<proteinExistence type="predicted"/>
<name>A0ABY6YP00_9ACTN</name>
<gene>
    <name evidence="3" type="ORF">OUQ99_03005</name>
</gene>
<dbReference type="InterPro" id="IPR036259">
    <property type="entry name" value="MFS_trans_sf"/>
</dbReference>
<sequence>MTVAPLRENSLLRRFSVFVLAAAVADFLFGAVFVTILLERGVDPWLLGSVLAAAHLVGLVVEAPSGALGDRYGHRRLMVAGLALWGAGFAAFGLADALATTAPALVLWAFGYHLYSGTPTALVVNRIGSRDRAARIARTVRYEQVARRSGAVLGAASVMVAGAWLPADLLVAAGGGLLVLLAALGPVCFPPSPGQPGRRVLAIVAESASLVAGVRFLPLVALTASMAVGTALLVVSWQPMLVAAHGDDVRLNGLMLLVMTAALTVGALCAKFLDLRDPRLWGPVCATLVGAPVALAAHGSVPLWAGLVAGEFLIGLAGVLTGVWQQTMFTDANRNTMFSMLSMVAGVFLMATTLSFGWLWELFGLPRATTALASVGVLLAVASAVLARIVPDPARHAEGARPAEGAEPAPEADGPRG</sequence>
<feature type="transmembrane region" description="Helical" evidence="2">
    <location>
        <begin position="336"/>
        <end position="359"/>
    </location>
</feature>
<organism evidence="3 4">
    <name type="scientific">Streptomonospora nanhaiensis</name>
    <dbReference type="NCBI Taxonomy" id="1323731"/>
    <lineage>
        <taxon>Bacteria</taxon>
        <taxon>Bacillati</taxon>
        <taxon>Actinomycetota</taxon>
        <taxon>Actinomycetes</taxon>
        <taxon>Streptosporangiales</taxon>
        <taxon>Nocardiopsidaceae</taxon>
        <taxon>Streptomonospora</taxon>
    </lineage>
</organism>
<keyword evidence="2" id="KW-0812">Transmembrane</keyword>
<reference evidence="3 4" key="1">
    <citation type="journal article" date="2013" name="Int. J. Syst. Evol. Microbiol.">
        <title>Description of Streptomonospora sediminis sp. nov. and Streptomonospora nanhaiensis sp. nov., and reclassification of Nocardiopsis arabia Hozzein &amp; Goodfellow 2008 as Streptomonospora arabica comb. nov. and emended description of the genus Streptomonospora.</title>
        <authorList>
            <person name="Zhang D.F."/>
            <person name="Pan H.Q."/>
            <person name="He J."/>
            <person name="Zhang X.M."/>
            <person name="Zhang Y.G."/>
            <person name="Klenk H.P."/>
            <person name="Hu J.C."/>
            <person name="Li W.J."/>
        </authorList>
    </citation>
    <scope>NUCLEOTIDE SEQUENCE [LARGE SCALE GENOMIC DNA]</scope>
    <source>
        <strain evidence="3 4">12A09</strain>
    </source>
</reference>
<feature type="transmembrane region" description="Helical" evidence="2">
    <location>
        <begin position="15"/>
        <end position="38"/>
    </location>
</feature>
<keyword evidence="2" id="KW-1133">Transmembrane helix</keyword>
<keyword evidence="4" id="KW-1185">Reference proteome</keyword>
<dbReference type="Gene3D" id="1.20.1250.20">
    <property type="entry name" value="MFS general substrate transporter like domains"/>
    <property type="match status" value="1"/>
</dbReference>
<dbReference type="Pfam" id="PF07690">
    <property type="entry name" value="MFS_1"/>
    <property type="match status" value="1"/>
</dbReference>
<feature type="transmembrane region" description="Helical" evidence="2">
    <location>
        <begin position="170"/>
        <end position="189"/>
    </location>
</feature>
<feature type="transmembrane region" description="Helical" evidence="2">
    <location>
        <begin position="210"/>
        <end position="234"/>
    </location>
</feature>
<feature type="region of interest" description="Disordered" evidence="1">
    <location>
        <begin position="396"/>
        <end position="417"/>
    </location>
</feature>
<dbReference type="PANTHER" id="PTHR23530">
    <property type="entry name" value="TRANSPORT PROTEIN-RELATED"/>
    <property type="match status" value="1"/>
</dbReference>
<dbReference type="SUPFAM" id="SSF103473">
    <property type="entry name" value="MFS general substrate transporter"/>
    <property type="match status" value="1"/>
</dbReference>
<dbReference type="CDD" id="cd06174">
    <property type="entry name" value="MFS"/>
    <property type="match status" value="1"/>
</dbReference>
<dbReference type="PANTHER" id="PTHR23530:SF1">
    <property type="entry name" value="PERMEASE, MAJOR FACILITATOR SUPERFAMILY-RELATED"/>
    <property type="match status" value="1"/>
</dbReference>
<feature type="transmembrane region" description="Helical" evidence="2">
    <location>
        <begin position="371"/>
        <end position="391"/>
    </location>
</feature>
<feature type="compositionally biased region" description="Low complexity" evidence="1">
    <location>
        <begin position="402"/>
        <end position="417"/>
    </location>
</feature>
<dbReference type="EMBL" id="CP113264">
    <property type="protein sequence ID" value="WAE74112.1"/>
    <property type="molecule type" value="Genomic_DNA"/>
</dbReference>
<protein>
    <submittedName>
        <fullName evidence="3">MFS transporter</fullName>
    </submittedName>
</protein>
<feature type="transmembrane region" description="Helical" evidence="2">
    <location>
        <begin position="77"/>
        <end position="99"/>
    </location>
</feature>
<feature type="transmembrane region" description="Helical" evidence="2">
    <location>
        <begin position="105"/>
        <end position="124"/>
    </location>
</feature>
<feature type="transmembrane region" description="Helical" evidence="2">
    <location>
        <begin position="145"/>
        <end position="164"/>
    </location>
</feature>
<evidence type="ECO:0000256" key="1">
    <source>
        <dbReference type="SAM" id="MobiDB-lite"/>
    </source>
</evidence>
<feature type="transmembrane region" description="Helical" evidence="2">
    <location>
        <begin position="254"/>
        <end position="273"/>
    </location>
</feature>
<dbReference type="Proteomes" id="UP001156498">
    <property type="component" value="Chromosome"/>
</dbReference>
<keyword evidence="2" id="KW-0472">Membrane</keyword>
<dbReference type="InterPro" id="IPR053160">
    <property type="entry name" value="MFS_DHA3_Transporter"/>
</dbReference>
<evidence type="ECO:0000313" key="4">
    <source>
        <dbReference type="Proteomes" id="UP001156498"/>
    </source>
</evidence>
<accession>A0ABY6YP00</accession>
<feature type="transmembrane region" description="Helical" evidence="2">
    <location>
        <begin position="280"/>
        <end position="297"/>
    </location>
</feature>
<feature type="transmembrane region" description="Helical" evidence="2">
    <location>
        <begin position="44"/>
        <end position="65"/>
    </location>
</feature>
<dbReference type="RefSeq" id="WP_267947890.1">
    <property type="nucleotide sequence ID" value="NZ_CP113264.1"/>
</dbReference>
<dbReference type="InterPro" id="IPR011701">
    <property type="entry name" value="MFS"/>
</dbReference>
<evidence type="ECO:0000313" key="3">
    <source>
        <dbReference type="EMBL" id="WAE74112.1"/>
    </source>
</evidence>
<feature type="transmembrane region" description="Helical" evidence="2">
    <location>
        <begin position="303"/>
        <end position="324"/>
    </location>
</feature>